<evidence type="ECO:0000256" key="4">
    <source>
        <dbReference type="ARBA" id="ARBA00022605"/>
    </source>
</evidence>
<keyword evidence="11" id="KW-0460">Magnesium</keyword>
<comment type="catalytic activity">
    <reaction evidence="10 11">
        <text>shikimate + ATP = 3-phosphoshikimate + ADP + H(+)</text>
        <dbReference type="Rhea" id="RHEA:13121"/>
        <dbReference type="ChEBI" id="CHEBI:15378"/>
        <dbReference type="ChEBI" id="CHEBI:30616"/>
        <dbReference type="ChEBI" id="CHEBI:36208"/>
        <dbReference type="ChEBI" id="CHEBI:145989"/>
        <dbReference type="ChEBI" id="CHEBI:456216"/>
        <dbReference type="EC" id="2.7.1.71"/>
    </reaction>
</comment>
<comment type="similarity">
    <text evidence="2 11">Belongs to the shikimate kinase family.</text>
</comment>
<feature type="binding site" evidence="11">
    <location>
        <position position="81"/>
    </location>
    <ligand>
        <name>substrate</name>
    </ligand>
</feature>
<dbReference type="PRINTS" id="PR01100">
    <property type="entry name" value="SHIKIMTKNASE"/>
</dbReference>
<dbReference type="Gene3D" id="3.40.50.300">
    <property type="entry name" value="P-loop containing nucleotide triphosphate hydrolases"/>
    <property type="match status" value="1"/>
</dbReference>
<dbReference type="HAMAP" id="MF_00109">
    <property type="entry name" value="Shikimate_kinase"/>
    <property type="match status" value="1"/>
</dbReference>
<dbReference type="SUPFAM" id="SSF52540">
    <property type="entry name" value="P-loop containing nucleoside triphosphate hydrolases"/>
    <property type="match status" value="1"/>
</dbReference>
<evidence type="ECO:0000313" key="13">
    <source>
        <dbReference type="Proteomes" id="UP001597180"/>
    </source>
</evidence>
<comment type="caution">
    <text evidence="12">The sequence shown here is derived from an EMBL/GenBank/DDBJ whole genome shotgun (WGS) entry which is preliminary data.</text>
</comment>
<comment type="pathway">
    <text evidence="1 11">Metabolic intermediate biosynthesis; chorismate biosynthesis; chorismate from D-erythrose 4-phosphate and phosphoenolpyruvate: step 5/7.</text>
</comment>
<evidence type="ECO:0000256" key="3">
    <source>
        <dbReference type="ARBA" id="ARBA00012154"/>
    </source>
</evidence>
<accession>A0ABW3UR27</accession>
<dbReference type="EMBL" id="JBHTLU010000034">
    <property type="protein sequence ID" value="MFD1223220.1"/>
    <property type="molecule type" value="Genomic_DNA"/>
</dbReference>
<dbReference type="GO" id="GO:0016301">
    <property type="term" value="F:kinase activity"/>
    <property type="evidence" value="ECO:0007669"/>
    <property type="project" value="UniProtKB-KW"/>
</dbReference>
<evidence type="ECO:0000256" key="10">
    <source>
        <dbReference type="ARBA" id="ARBA00048567"/>
    </source>
</evidence>
<feature type="binding site" evidence="11">
    <location>
        <position position="119"/>
    </location>
    <ligand>
        <name>ATP</name>
        <dbReference type="ChEBI" id="CHEBI:30616"/>
    </ligand>
</feature>
<evidence type="ECO:0000313" key="12">
    <source>
        <dbReference type="EMBL" id="MFD1223220.1"/>
    </source>
</evidence>
<comment type="subcellular location">
    <subcellularLocation>
        <location evidence="11">Cytoplasm</location>
    </subcellularLocation>
</comment>
<dbReference type="InterPro" id="IPR031322">
    <property type="entry name" value="Shikimate/glucono_kinase"/>
</dbReference>
<proteinExistence type="inferred from homology"/>
<evidence type="ECO:0000256" key="1">
    <source>
        <dbReference type="ARBA" id="ARBA00004842"/>
    </source>
</evidence>
<protein>
    <recommendedName>
        <fullName evidence="3 11">Shikimate kinase</fullName>
        <shortName evidence="11">SK</shortName>
        <ecNumber evidence="3 11">2.7.1.71</ecNumber>
    </recommendedName>
</protein>
<dbReference type="Proteomes" id="UP001597180">
    <property type="component" value="Unassembled WGS sequence"/>
</dbReference>
<reference evidence="13" key="1">
    <citation type="journal article" date="2019" name="Int. J. Syst. Evol. Microbiol.">
        <title>The Global Catalogue of Microorganisms (GCM) 10K type strain sequencing project: providing services to taxonomists for standard genome sequencing and annotation.</title>
        <authorList>
            <consortium name="The Broad Institute Genomics Platform"/>
            <consortium name="The Broad Institute Genome Sequencing Center for Infectious Disease"/>
            <person name="Wu L."/>
            <person name="Ma J."/>
        </authorList>
    </citation>
    <scope>NUCLEOTIDE SEQUENCE [LARGE SCALE GENOMIC DNA]</scope>
    <source>
        <strain evidence="13">CCUG 53270</strain>
    </source>
</reference>
<dbReference type="InterPro" id="IPR000623">
    <property type="entry name" value="Shikimate_kinase/TSH1"/>
</dbReference>
<comment type="function">
    <text evidence="11">Catalyzes the specific phosphorylation of the 3-hydroxyl group of shikimic acid using ATP as a cosubstrate.</text>
</comment>
<keyword evidence="5 11" id="KW-0808">Transferase</keyword>
<evidence type="ECO:0000256" key="7">
    <source>
        <dbReference type="ARBA" id="ARBA00022777"/>
    </source>
</evidence>
<keyword evidence="13" id="KW-1185">Reference proteome</keyword>
<keyword evidence="8 11" id="KW-0067">ATP-binding</keyword>
<dbReference type="PROSITE" id="PS01128">
    <property type="entry name" value="SHIKIMATE_KINASE"/>
    <property type="match status" value="1"/>
</dbReference>
<name>A0ABW3UR27_9BACL</name>
<feature type="binding site" evidence="11">
    <location>
        <position position="59"/>
    </location>
    <ligand>
        <name>substrate</name>
    </ligand>
</feature>
<comment type="cofactor">
    <cofactor evidence="11">
        <name>Mg(2+)</name>
        <dbReference type="ChEBI" id="CHEBI:18420"/>
    </cofactor>
    <text evidence="11">Binds 1 Mg(2+) ion per subunit.</text>
</comment>
<dbReference type="Pfam" id="PF01202">
    <property type="entry name" value="SKI"/>
    <property type="match status" value="1"/>
</dbReference>
<evidence type="ECO:0000256" key="8">
    <source>
        <dbReference type="ARBA" id="ARBA00022840"/>
    </source>
</evidence>
<keyword evidence="11" id="KW-0963">Cytoplasm</keyword>
<keyword evidence="4 11" id="KW-0028">Amino-acid biosynthesis</keyword>
<organism evidence="12 13">
    <name type="scientific">Paenibacillus vulneris</name>
    <dbReference type="NCBI Taxonomy" id="1133364"/>
    <lineage>
        <taxon>Bacteria</taxon>
        <taxon>Bacillati</taxon>
        <taxon>Bacillota</taxon>
        <taxon>Bacilli</taxon>
        <taxon>Bacillales</taxon>
        <taxon>Paenibacillaceae</taxon>
        <taxon>Paenibacillus</taxon>
    </lineage>
</organism>
<gene>
    <name evidence="11" type="primary">aroK</name>
    <name evidence="12" type="ORF">ACFQ4B_24160</name>
</gene>
<keyword evidence="7 11" id="KW-0418">Kinase</keyword>
<feature type="binding site" evidence="11">
    <location>
        <position position="17"/>
    </location>
    <ligand>
        <name>Mg(2+)</name>
        <dbReference type="ChEBI" id="CHEBI:18420"/>
    </ligand>
</feature>
<feature type="binding site" evidence="11">
    <location>
        <position position="137"/>
    </location>
    <ligand>
        <name>substrate</name>
    </ligand>
</feature>
<comment type="caution">
    <text evidence="11">Lacks conserved residue(s) required for the propagation of feature annotation.</text>
</comment>
<evidence type="ECO:0000256" key="2">
    <source>
        <dbReference type="ARBA" id="ARBA00006997"/>
    </source>
</evidence>
<evidence type="ECO:0000256" key="5">
    <source>
        <dbReference type="ARBA" id="ARBA00022679"/>
    </source>
</evidence>
<evidence type="ECO:0000256" key="11">
    <source>
        <dbReference type="HAMAP-Rule" id="MF_00109"/>
    </source>
</evidence>
<feature type="binding site" evidence="11">
    <location>
        <position position="35"/>
    </location>
    <ligand>
        <name>substrate</name>
    </ligand>
</feature>
<dbReference type="InterPro" id="IPR023000">
    <property type="entry name" value="Shikimate_kinase_CS"/>
</dbReference>
<evidence type="ECO:0000256" key="6">
    <source>
        <dbReference type="ARBA" id="ARBA00022741"/>
    </source>
</evidence>
<evidence type="ECO:0000256" key="9">
    <source>
        <dbReference type="ARBA" id="ARBA00023141"/>
    </source>
</evidence>
<sequence length="168" mass="18547">MEKHNIVLIGFMGTGKSTVGHALASRLGWRFINTDDVIEEQQGMSISDMFAKLGEPVFRQVECDVIRKSLEGMNCIIATGGGAVLAEQNRAVMKEKGYVVALTADADTIIERVSQDQNRPLVQGDVAERVHTLLEARKHAYDFADRKIDTSKLSVQEIAEMITADLQL</sequence>
<dbReference type="EC" id="2.7.1.71" evidence="3 11"/>
<keyword evidence="6 11" id="KW-0547">Nucleotide-binding</keyword>
<dbReference type="CDD" id="cd00464">
    <property type="entry name" value="SK"/>
    <property type="match status" value="1"/>
</dbReference>
<keyword evidence="11" id="KW-0479">Metal-binding</keyword>
<comment type="subunit">
    <text evidence="11">Monomer.</text>
</comment>
<dbReference type="PANTHER" id="PTHR21087">
    <property type="entry name" value="SHIKIMATE KINASE"/>
    <property type="match status" value="1"/>
</dbReference>
<keyword evidence="9 11" id="KW-0057">Aromatic amino acid biosynthesis</keyword>
<dbReference type="PANTHER" id="PTHR21087:SF16">
    <property type="entry name" value="SHIKIMATE KINASE 1, CHLOROPLASTIC"/>
    <property type="match status" value="1"/>
</dbReference>
<dbReference type="RefSeq" id="WP_345590176.1">
    <property type="nucleotide sequence ID" value="NZ_BAABJG010000022.1"/>
</dbReference>
<feature type="binding site" evidence="11">
    <location>
        <begin position="13"/>
        <end position="18"/>
    </location>
    <ligand>
        <name>ATP</name>
        <dbReference type="ChEBI" id="CHEBI:30616"/>
    </ligand>
</feature>
<dbReference type="InterPro" id="IPR027417">
    <property type="entry name" value="P-loop_NTPase"/>
</dbReference>